<feature type="transmembrane region" description="Helical" evidence="21">
    <location>
        <begin position="792"/>
        <end position="816"/>
    </location>
</feature>
<dbReference type="PROSITE" id="PS00107">
    <property type="entry name" value="PROTEIN_KINASE_ATP"/>
    <property type="match status" value="1"/>
</dbReference>
<dbReference type="PRINTS" id="PR00019">
    <property type="entry name" value="LEURICHRPT"/>
</dbReference>
<evidence type="ECO:0000256" key="4">
    <source>
        <dbReference type="ARBA" id="ARBA00022527"/>
    </source>
</evidence>
<keyword evidence="12 23" id="KW-0418">Kinase</keyword>
<dbReference type="SUPFAM" id="SSF56112">
    <property type="entry name" value="Protein kinase-like (PK-like)"/>
    <property type="match status" value="1"/>
</dbReference>
<evidence type="ECO:0000256" key="19">
    <source>
        <dbReference type="ARBA" id="ARBA00048679"/>
    </source>
</evidence>
<dbReference type="GO" id="GO:0004674">
    <property type="term" value="F:protein serine/threonine kinase activity"/>
    <property type="evidence" value="ECO:0007669"/>
    <property type="project" value="UniProtKB-KW"/>
</dbReference>
<comment type="caution">
    <text evidence="23">The sequence shown here is derived from an EMBL/GenBank/DDBJ whole genome shotgun (WGS) entry which is preliminary data.</text>
</comment>
<dbReference type="InterPro" id="IPR051716">
    <property type="entry name" value="Plant_RL_S/T_kinase"/>
</dbReference>
<evidence type="ECO:0000256" key="16">
    <source>
        <dbReference type="ARBA" id="ARBA00023170"/>
    </source>
</evidence>
<keyword evidence="9" id="KW-0732">Signal</keyword>
<keyword evidence="6" id="KW-0433">Leucine-rich repeat</keyword>
<dbReference type="InterPro" id="IPR000719">
    <property type="entry name" value="Prot_kinase_dom"/>
</dbReference>
<dbReference type="InterPro" id="IPR001611">
    <property type="entry name" value="Leu-rich_rpt"/>
</dbReference>
<dbReference type="InterPro" id="IPR003591">
    <property type="entry name" value="Leu-rich_rpt_typical-subtyp"/>
</dbReference>
<dbReference type="Gene3D" id="1.10.510.10">
    <property type="entry name" value="Transferase(Phosphotransferase) domain 1"/>
    <property type="match status" value="1"/>
</dbReference>
<keyword evidence="16 23" id="KW-0675">Receptor</keyword>
<keyword evidence="4" id="KW-0723">Serine/threonine-protein kinase</keyword>
<dbReference type="InterPro" id="IPR032675">
    <property type="entry name" value="LRR_dom_sf"/>
</dbReference>
<organism evidence="23 24">
    <name type="scientific">Cinnamomum micranthum f. kanehirae</name>
    <dbReference type="NCBI Taxonomy" id="337451"/>
    <lineage>
        <taxon>Eukaryota</taxon>
        <taxon>Viridiplantae</taxon>
        <taxon>Streptophyta</taxon>
        <taxon>Embryophyta</taxon>
        <taxon>Tracheophyta</taxon>
        <taxon>Spermatophyta</taxon>
        <taxon>Magnoliopsida</taxon>
        <taxon>Magnoliidae</taxon>
        <taxon>Laurales</taxon>
        <taxon>Lauraceae</taxon>
        <taxon>Cinnamomum</taxon>
    </lineage>
</organism>
<dbReference type="EMBL" id="QPKB01000012">
    <property type="protein sequence ID" value="RWR96566.1"/>
    <property type="molecule type" value="Genomic_DNA"/>
</dbReference>
<evidence type="ECO:0000256" key="15">
    <source>
        <dbReference type="ARBA" id="ARBA00023136"/>
    </source>
</evidence>
<dbReference type="EC" id="2.7.11.1" evidence="3"/>
<sequence length="1148" mass="127795">MVEPSQQYDSKTRQDQLDSTIESSQLRYVAKGLEREGITYFIGYKSAYCSQHWHKQKLFITKLILLIMASEKSFSLLSRLVLVLVVYSHIIIKQCSVAATISKSPEAEALLKWKGSLFQSQALNSWSLNVSPCNWTGITCNGAQRKRGRNKPSQLRFARLTYLDLSNNQLSGTLPLSLANLTLISVLNISDNKLTGEIYARLFSNWSRISYIRLQKNQLVGKLPSEIGLLTNLTYLELSYNKINGSIPPSLGNLSKLANLSLFENEIYGSIPPQIWNLTNLRWLDLGVNNITGSIPSTIGSLSNLIELRLLGSIPSSLGNLTELTSLLLRDNSFSGPLPQEIGHLKKLAFLEVFNNLLTGSIPSSLGNLTELTSLLLHDNSFSGPLAQEIGHLKKLAFLEVSNNLLTGSIPSTLGNLTELRSLLLWNNSFAGSIPSTFGNLIELANLSLSSNHFSGPLPQEMANLTRLEILELSFNNFSGSLPQICRGGSLQHFAAVSNRLIGHIPTSMRNCTTLKRLRLDHNQLSGNISDSFGVFPILSYIDLSFNRFYGELPSNWRDCINLTSIKITNNNIRGRIPHQIGQLSRLELLDFSSNHLEGEIPKELGGLHLLYNLSLRDNKLSGLLPQELGELSNLRLLDLSMNDISGPIPQQIGNCIKLQELKLSKNALNGSIPFEVGNLENLRSILDLSQNLLTGSIPSQLGKLRTLEQLNFSHNMLSGSIPSSFKEMVSLTSIDMSYNDLEGPLPDGKAFQQAPMSAFAENKNLCGRVQGLQPCNSSLMSPGDGVKSHKGVIIVVLPVVAVLLILLVSIGIWFAHRRKSRNIENEDHKSRNHNITSIWNYDGKIIYEDIIEATENLDSKHCIGEGGYGKVYKADLPEDQVVAVKKLHPLEDGERVDQRTFMNEIRVLAEIRHRNIVKLYGFCSHVRCSFLVYQYMERGSLAGIFKNEERAMELDWIKRTKVVRGVAGALSYMHHDCKPPIVHRDLSSNNILLDMDFEACVSDFGIARLLKHDSSNWSTLAGTYGYIAPEFAYTMKVTEKCDVYSFGVVSLEVIMGKHPGELISSLSTSMAKEILLKDILDQRLPPLTDRELKEVTSTVMLALACLRSDPQTRPTMYHVSQELSAMRVPSVKPLHTCTLLQLMDLKM</sequence>
<keyword evidence="8 21" id="KW-0812">Transmembrane</keyword>
<feature type="binding site" evidence="20">
    <location>
        <position position="887"/>
    </location>
    <ligand>
        <name>ATP</name>
        <dbReference type="ChEBI" id="CHEBI:30616"/>
    </ligand>
</feature>
<dbReference type="GO" id="GO:0005524">
    <property type="term" value="F:ATP binding"/>
    <property type="evidence" value="ECO:0007669"/>
    <property type="project" value="UniProtKB-UniRule"/>
</dbReference>
<dbReference type="SMART" id="SM00369">
    <property type="entry name" value="LRR_TYP"/>
    <property type="match status" value="10"/>
</dbReference>
<dbReference type="InterPro" id="IPR017441">
    <property type="entry name" value="Protein_kinase_ATP_BS"/>
</dbReference>
<evidence type="ECO:0000256" key="7">
    <source>
        <dbReference type="ARBA" id="ARBA00022679"/>
    </source>
</evidence>
<dbReference type="Gene3D" id="3.80.10.10">
    <property type="entry name" value="Ribonuclease Inhibitor"/>
    <property type="match status" value="4"/>
</dbReference>
<dbReference type="STRING" id="337451.A0A443Q0L9"/>
<dbReference type="Pfam" id="PF00560">
    <property type="entry name" value="LRR_1"/>
    <property type="match status" value="5"/>
</dbReference>
<evidence type="ECO:0000256" key="5">
    <source>
        <dbReference type="ARBA" id="ARBA00022553"/>
    </source>
</evidence>
<dbReference type="PANTHER" id="PTHR48053">
    <property type="entry name" value="LEUCINE RICH REPEAT FAMILY PROTEIN, EXPRESSED"/>
    <property type="match status" value="1"/>
</dbReference>
<evidence type="ECO:0000256" key="17">
    <source>
        <dbReference type="ARBA" id="ARBA00023180"/>
    </source>
</evidence>
<keyword evidence="24" id="KW-1185">Reference proteome</keyword>
<keyword evidence="14 21" id="KW-1133">Transmembrane helix</keyword>
<evidence type="ECO:0000259" key="22">
    <source>
        <dbReference type="PROSITE" id="PS50011"/>
    </source>
</evidence>
<evidence type="ECO:0000256" key="3">
    <source>
        <dbReference type="ARBA" id="ARBA00012513"/>
    </source>
</evidence>
<evidence type="ECO:0000256" key="10">
    <source>
        <dbReference type="ARBA" id="ARBA00022737"/>
    </source>
</evidence>
<evidence type="ECO:0000256" key="14">
    <source>
        <dbReference type="ARBA" id="ARBA00022989"/>
    </source>
</evidence>
<comment type="catalytic activity">
    <reaction evidence="19">
        <text>L-seryl-[protein] + ATP = O-phospho-L-seryl-[protein] + ADP + H(+)</text>
        <dbReference type="Rhea" id="RHEA:17989"/>
        <dbReference type="Rhea" id="RHEA-COMP:9863"/>
        <dbReference type="Rhea" id="RHEA-COMP:11604"/>
        <dbReference type="ChEBI" id="CHEBI:15378"/>
        <dbReference type="ChEBI" id="CHEBI:29999"/>
        <dbReference type="ChEBI" id="CHEBI:30616"/>
        <dbReference type="ChEBI" id="CHEBI:83421"/>
        <dbReference type="ChEBI" id="CHEBI:456216"/>
        <dbReference type="EC" id="2.7.11.1"/>
    </reaction>
</comment>
<dbReference type="PANTHER" id="PTHR48053:SF22">
    <property type="entry name" value="MDIS1-INTERACTING RECEPTOR LIKE KINASE 2-LIKE"/>
    <property type="match status" value="1"/>
</dbReference>
<accession>A0A443Q0L9</accession>
<dbReference type="SMART" id="SM00365">
    <property type="entry name" value="LRR_SD22"/>
    <property type="match status" value="6"/>
</dbReference>
<dbReference type="SUPFAM" id="SSF52058">
    <property type="entry name" value="L domain-like"/>
    <property type="match status" value="3"/>
</dbReference>
<keyword evidence="5" id="KW-0597">Phosphoprotein</keyword>
<dbReference type="Pfam" id="PF08263">
    <property type="entry name" value="LRRNT_2"/>
    <property type="match status" value="1"/>
</dbReference>
<evidence type="ECO:0000256" key="12">
    <source>
        <dbReference type="ARBA" id="ARBA00022777"/>
    </source>
</evidence>
<dbReference type="FunFam" id="3.80.10.10:FF:000905">
    <property type="entry name" value="Receptor-like protein kinase 7"/>
    <property type="match status" value="1"/>
</dbReference>
<dbReference type="Pfam" id="PF00069">
    <property type="entry name" value="Pkinase"/>
    <property type="match status" value="1"/>
</dbReference>
<dbReference type="Pfam" id="PF23598">
    <property type="entry name" value="LRR_14"/>
    <property type="match status" value="1"/>
</dbReference>
<evidence type="ECO:0000256" key="9">
    <source>
        <dbReference type="ARBA" id="ARBA00022729"/>
    </source>
</evidence>
<protein>
    <recommendedName>
        <fullName evidence="3">non-specific serine/threonine protein kinase</fullName>
        <ecNumber evidence="3">2.7.11.1</ecNumber>
    </recommendedName>
</protein>
<evidence type="ECO:0000256" key="20">
    <source>
        <dbReference type="PROSITE-ProRule" id="PRU10141"/>
    </source>
</evidence>
<dbReference type="PROSITE" id="PS00109">
    <property type="entry name" value="PROTEIN_KINASE_TYR"/>
    <property type="match status" value="1"/>
</dbReference>
<evidence type="ECO:0000256" key="2">
    <source>
        <dbReference type="ARBA" id="ARBA00004479"/>
    </source>
</evidence>
<dbReference type="PROSITE" id="PS50011">
    <property type="entry name" value="PROTEIN_KINASE_DOM"/>
    <property type="match status" value="1"/>
</dbReference>
<dbReference type="FunFam" id="3.80.10.10:FF:000041">
    <property type="entry name" value="LRR receptor-like serine/threonine-protein kinase ERECTA"/>
    <property type="match status" value="1"/>
</dbReference>
<dbReference type="FunFam" id="3.80.10.10:FF:000177">
    <property type="entry name" value="Leucine-rich repeat receptor-like serine/threonine-protein kinase At1g17230"/>
    <property type="match status" value="1"/>
</dbReference>
<dbReference type="Proteomes" id="UP000283530">
    <property type="component" value="Unassembled WGS sequence"/>
</dbReference>
<evidence type="ECO:0000256" key="11">
    <source>
        <dbReference type="ARBA" id="ARBA00022741"/>
    </source>
</evidence>
<dbReference type="InterPro" id="IPR011009">
    <property type="entry name" value="Kinase-like_dom_sf"/>
</dbReference>
<keyword evidence="7" id="KW-0808">Transferase</keyword>
<feature type="domain" description="Protein kinase" evidence="22">
    <location>
        <begin position="858"/>
        <end position="1132"/>
    </location>
</feature>
<dbReference type="InterPro" id="IPR013210">
    <property type="entry name" value="LRR_N_plant-typ"/>
</dbReference>
<reference evidence="23 24" key="1">
    <citation type="journal article" date="2019" name="Nat. Plants">
        <title>Stout camphor tree genome fills gaps in understanding of flowering plant genome evolution.</title>
        <authorList>
            <person name="Chaw S.M."/>
            <person name="Liu Y.C."/>
            <person name="Wu Y.W."/>
            <person name="Wang H.Y."/>
            <person name="Lin C.I."/>
            <person name="Wu C.S."/>
            <person name="Ke H.M."/>
            <person name="Chang L.Y."/>
            <person name="Hsu C.Y."/>
            <person name="Yang H.T."/>
            <person name="Sudianto E."/>
            <person name="Hsu M.H."/>
            <person name="Wu K.P."/>
            <person name="Wang L.N."/>
            <person name="Leebens-Mack J.H."/>
            <person name="Tsai I.J."/>
        </authorList>
    </citation>
    <scope>NUCLEOTIDE SEQUENCE [LARGE SCALE GENOMIC DNA]</scope>
    <source>
        <strain evidence="24">cv. Chaw 1501</strain>
        <tissue evidence="23">Young leaves</tissue>
    </source>
</reference>
<dbReference type="FunFam" id="3.30.200.20:FF:000309">
    <property type="entry name" value="Leucine-rich repeat receptor protein kinase MSP1"/>
    <property type="match status" value="1"/>
</dbReference>
<gene>
    <name evidence="23" type="ORF">CKAN_02596000</name>
</gene>
<keyword evidence="11 20" id="KW-0547">Nucleotide-binding</keyword>
<evidence type="ECO:0000256" key="6">
    <source>
        <dbReference type="ARBA" id="ARBA00022614"/>
    </source>
</evidence>
<keyword evidence="13 20" id="KW-0067">ATP-binding</keyword>
<evidence type="ECO:0000256" key="13">
    <source>
        <dbReference type="ARBA" id="ARBA00022840"/>
    </source>
</evidence>
<evidence type="ECO:0000313" key="24">
    <source>
        <dbReference type="Proteomes" id="UP000283530"/>
    </source>
</evidence>
<keyword evidence="17" id="KW-0325">Glycoprotein</keyword>
<dbReference type="Pfam" id="PF13855">
    <property type="entry name" value="LRR_8"/>
    <property type="match status" value="2"/>
</dbReference>
<comment type="catalytic activity">
    <reaction evidence="18">
        <text>L-threonyl-[protein] + ATP = O-phospho-L-threonyl-[protein] + ADP + H(+)</text>
        <dbReference type="Rhea" id="RHEA:46608"/>
        <dbReference type="Rhea" id="RHEA-COMP:11060"/>
        <dbReference type="Rhea" id="RHEA-COMP:11605"/>
        <dbReference type="ChEBI" id="CHEBI:15378"/>
        <dbReference type="ChEBI" id="CHEBI:30013"/>
        <dbReference type="ChEBI" id="CHEBI:30616"/>
        <dbReference type="ChEBI" id="CHEBI:61977"/>
        <dbReference type="ChEBI" id="CHEBI:456216"/>
        <dbReference type="EC" id="2.7.11.1"/>
    </reaction>
</comment>
<comment type="subcellular location">
    <subcellularLocation>
        <location evidence="1">Cell membrane</location>
    </subcellularLocation>
    <subcellularLocation>
        <location evidence="2">Membrane</location>
        <topology evidence="2">Single-pass type I membrane protein</topology>
    </subcellularLocation>
</comment>
<dbReference type="Gene3D" id="3.30.200.20">
    <property type="entry name" value="Phosphorylase Kinase, domain 1"/>
    <property type="match status" value="1"/>
</dbReference>
<proteinExistence type="predicted"/>
<keyword evidence="15 21" id="KW-0472">Membrane</keyword>
<evidence type="ECO:0000256" key="8">
    <source>
        <dbReference type="ARBA" id="ARBA00022692"/>
    </source>
</evidence>
<dbReference type="GO" id="GO:0005886">
    <property type="term" value="C:plasma membrane"/>
    <property type="evidence" value="ECO:0007669"/>
    <property type="project" value="UniProtKB-SubCell"/>
</dbReference>
<keyword evidence="10" id="KW-0677">Repeat</keyword>
<dbReference type="InterPro" id="IPR008266">
    <property type="entry name" value="Tyr_kinase_AS"/>
</dbReference>
<dbReference type="AlphaFoldDB" id="A0A443Q0L9"/>
<dbReference type="PROSITE" id="PS51450">
    <property type="entry name" value="LRR"/>
    <property type="match status" value="1"/>
</dbReference>
<evidence type="ECO:0000256" key="21">
    <source>
        <dbReference type="SAM" id="Phobius"/>
    </source>
</evidence>
<name>A0A443Q0L9_9MAGN</name>
<evidence type="ECO:0000256" key="1">
    <source>
        <dbReference type="ARBA" id="ARBA00004236"/>
    </source>
</evidence>
<dbReference type="FunFam" id="1.10.510.10:FF:000445">
    <property type="entry name" value="MDIS1-interacting receptor like kinase 2"/>
    <property type="match status" value="1"/>
</dbReference>
<evidence type="ECO:0000313" key="23">
    <source>
        <dbReference type="EMBL" id="RWR96566.1"/>
    </source>
</evidence>
<evidence type="ECO:0000256" key="18">
    <source>
        <dbReference type="ARBA" id="ARBA00047899"/>
    </source>
</evidence>
<dbReference type="OrthoDB" id="676979at2759"/>
<dbReference type="InterPro" id="IPR055414">
    <property type="entry name" value="LRR_R13L4/SHOC2-like"/>
</dbReference>